<dbReference type="Proteomes" id="UP000502498">
    <property type="component" value="Chromosome"/>
</dbReference>
<evidence type="ECO:0000256" key="1">
    <source>
        <dbReference type="SAM" id="Phobius"/>
    </source>
</evidence>
<dbReference type="Gene3D" id="1.20.120.330">
    <property type="entry name" value="Nucleotidyltransferases domain 2"/>
    <property type="match status" value="1"/>
</dbReference>
<evidence type="ECO:0000313" key="3">
    <source>
        <dbReference type="Proteomes" id="UP000502498"/>
    </source>
</evidence>
<sequence>MAFGYALHSPNRHFLLQGIEGNPGQIESAGNHYSSIGAQMEETAVELGKLSSAEKYKAESLDAVRESAGELRGELVKVAKRYTKTGPVLVTYAEKLRTAQSVVDPLVPKIQTAHTAHDEAQADLRQAQGDVDDLTRTWFWEDEPTQAQRDSASRALGEARTAAGTAETKLDGLWESFESGYSAWEQAYDDAVDGVSDAIDASGINDSWWEDLLDGIATIATWVGAIAVVLAIVIGGPIFLVIATIAAVVSLAAHLIMMGAGSKRVSWLDIAIDVVAVAPFIGAWAKGALAGRGVMASMRVAAGAGGASSRTIAAGRNAVTRDLASITGAGRGAGNRLARELRATGLADDFVRGVQGAWGRNAWNAIRSGGGRWDGMALTMSERMATAWPGAGRASHRSLNFIADNAAPSLGGQVVNGWNFAYGNYQVVQEVTGLPGIPDLAR</sequence>
<reference evidence="2 3" key="1">
    <citation type="submission" date="2020-05" db="EMBL/GenBank/DDBJ databases">
        <title>Strain PA2F3 complete genome.</title>
        <authorList>
            <person name="Kim Y.-S."/>
            <person name="Kim S.-J."/>
            <person name="Jung H.-k."/>
            <person name="Kim S.-E."/>
            <person name="Kim K.-H."/>
        </authorList>
    </citation>
    <scope>NUCLEOTIDE SEQUENCE [LARGE SCALE GENOMIC DNA]</scope>
    <source>
        <strain evidence="2 3">PA2F3</strain>
    </source>
</reference>
<dbReference type="EMBL" id="CP054038">
    <property type="protein sequence ID" value="QKJ20692.1"/>
    <property type="molecule type" value="Genomic_DNA"/>
</dbReference>
<organism evidence="2 3">
    <name type="scientific">Microbacterium hominis</name>
    <dbReference type="NCBI Taxonomy" id="162426"/>
    <lineage>
        <taxon>Bacteria</taxon>
        <taxon>Bacillati</taxon>
        <taxon>Actinomycetota</taxon>
        <taxon>Actinomycetes</taxon>
        <taxon>Micrococcales</taxon>
        <taxon>Microbacteriaceae</taxon>
        <taxon>Microbacterium</taxon>
    </lineage>
</organism>
<evidence type="ECO:0000313" key="2">
    <source>
        <dbReference type="EMBL" id="QKJ20692.1"/>
    </source>
</evidence>
<feature type="transmembrane region" description="Helical" evidence="1">
    <location>
        <begin position="222"/>
        <end position="253"/>
    </location>
</feature>
<feature type="transmembrane region" description="Helical" evidence="1">
    <location>
        <begin position="265"/>
        <end position="285"/>
    </location>
</feature>
<name>A0A7D4Q350_9MICO</name>
<dbReference type="AlphaFoldDB" id="A0A7D4Q350"/>
<protein>
    <submittedName>
        <fullName evidence="2">Uncharacterized protein</fullName>
    </submittedName>
</protein>
<keyword evidence="1" id="KW-0812">Transmembrane</keyword>
<keyword evidence="1" id="KW-0472">Membrane</keyword>
<gene>
    <name evidence="2" type="ORF">HQM25_15920</name>
</gene>
<keyword evidence="1" id="KW-1133">Transmembrane helix</keyword>
<dbReference type="RefSeq" id="WP_172991117.1">
    <property type="nucleotide sequence ID" value="NZ_CP054038.1"/>
</dbReference>
<proteinExistence type="predicted"/>
<accession>A0A7D4Q350</accession>